<evidence type="ECO:0000256" key="6">
    <source>
        <dbReference type="ARBA" id="ARBA00022605"/>
    </source>
</evidence>
<gene>
    <name evidence="13" type="primary">leuB_16</name>
    <name evidence="13" type="ORF">SDC9_87456</name>
</gene>
<keyword evidence="9 13" id="KW-0560">Oxidoreductase</keyword>
<dbReference type="GO" id="GO:0051287">
    <property type="term" value="F:NAD binding"/>
    <property type="evidence" value="ECO:0007669"/>
    <property type="project" value="InterPro"/>
</dbReference>
<keyword evidence="8" id="KW-0460">Magnesium</keyword>
<evidence type="ECO:0000256" key="10">
    <source>
        <dbReference type="ARBA" id="ARBA00023027"/>
    </source>
</evidence>
<keyword evidence="6" id="KW-0028">Amino-acid biosynthesis</keyword>
<evidence type="ECO:0000256" key="9">
    <source>
        <dbReference type="ARBA" id="ARBA00023002"/>
    </source>
</evidence>
<evidence type="ECO:0000259" key="12">
    <source>
        <dbReference type="SMART" id="SM01329"/>
    </source>
</evidence>
<evidence type="ECO:0000313" key="13">
    <source>
        <dbReference type="EMBL" id="MPM40808.1"/>
    </source>
</evidence>
<keyword evidence="11" id="KW-0100">Branched-chain amino acid biosynthesis</keyword>
<accession>A0A644ZKF0</accession>
<name>A0A644ZKF0_9ZZZZ</name>
<dbReference type="GO" id="GO:0000287">
    <property type="term" value="F:magnesium ion binding"/>
    <property type="evidence" value="ECO:0007669"/>
    <property type="project" value="InterPro"/>
</dbReference>
<evidence type="ECO:0000256" key="11">
    <source>
        <dbReference type="ARBA" id="ARBA00023304"/>
    </source>
</evidence>
<dbReference type="Gene3D" id="3.40.718.10">
    <property type="entry name" value="Isopropylmalate Dehydrogenase"/>
    <property type="match status" value="1"/>
</dbReference>
<dbReference type="InterPro" id="IPR019818">
    <property type="entry name" value="IsoCit/isopropylmalate_DH_CS"/>
</dbReference>
<dbReference type="SMART" id="SM01329">
    <property type="entry name" value="Iso_dh"/>
    <property type="match status" value="1"/>
</dbReference>
<organism evidence="13">
    <name type="scientific">bioreactor metagenome</name>
    <dbReference type="NCBI Taxonomy" id="1076179"/>
    <lineage>
        <taxon>unclassified sequences</taxon>
        <taxon>metagenomes</taxon>
        <taxon>ecological metagenomes</taxon>
    </lineage>
</organism>
<evidence type="ECO:0000256" key="7">
    <source>
        <dbReference type="ARBA" id="ARBA00022723"/>
    </source>
</evidence>
<dbReference type="InterPro" id="IPR004429">
    <property type="entry name" value="Isopropylmalate_DH"/>
</dbReference>
<comment type="caution">
    <text evidence="13">The sequence shown here is derived from an EMBL/GenBank/DDBJ whole genome shotgun (WGS) entry which is preliminary data.</text>
</comment>
<dbReference type="Pfam" id="PF00180">
    <property type="entry name" value="Iso_dh"/>
    <property type="match status" value="1"/>
</dbReference>
<evidence type="ECO:0000256" key="8">
    <source>
        <dbReference type="ARBA" id="ARBA00022842"/>
    </source>
</evidence>
<dbReference type="GO" id="GO:0003862">
    <property type="term" value="F:3-isopropylmalate dehydrogenase activity"/>
    <property type="evidence" value="ECO:0007669"/>
    <property type="project" value="UniProtKB-EC"/>
</dbReference>
<proteinExistence type="predicted"/>
<dbReference type="PANTHER" id="PTHR42979">
    <property type="entry name" value="3-ISOPROPYLMALATE DEHYDROGENASE"/>
    <property type="match status" value="1"/>
</dbReference>
<evidence type="ECO:0000256" key="3">
    <source>
        <dbReference type="ARBA" id="ARBA00011738"/>
    </source>
</evidence>
<dbReference type="AlphaFoldDB" id="A0A644ZKF0"/>
<reference evidence="13" key="1">
    <citation type="submission" date="2019-08" db="EMBL/GenBank/DDBJ databases">
        <authorList>
            <person name="Kucharzyk K."/>
            <person name="Murdoch R.W."/>
            <person name="Higgins S."/>
            <person name="Loffler F."/>
        </authorList>
    </citation>
    <scope>NUCLEOTIDE SEQUENCE</scope>
</reference>
<comment type="subunit">
    <text evidence="3">Homodimer.</text>
</comment>
<comment type="cofactor">
    <cofactor evidence="2">
        <name>Mg(2+)</name>
        <dbReference type="ChEBI" id="CHEBI:18420"/>
    </cofactor>
</comment>
<dbReference type="GO" id="GO:0005829">
    <property type="term" value="C:cytosol"/>
    <property type="evidence" value="ECO:0007669"/>
    <property type="project" value="TreeGrafter"/>
</dbReference>
<dbReference type="PROSITE" id="PS00470">
    <property type="entry name" value="IDH_IMDH"/>
    <property type="match status" value="1"/>
</dbReference>
<dbReference type="EMBL" id="VSSQ01009134">
    <property type="protein sequence ID" value="MPM40808.1"/>
    <property type="molecule type" value="Genomic_DNA"/>
</dbReference>
<comment type="cofactor">
    <cofactor evidence="1">
        <name>Mn(2+)</name>
        <dbReference type="ChEBI" id="CHEBI:29035"/>
    </cofactor>
</comment>
<evidence type="ECO:0000256" key="2">
    <source>
        <dbReference type="ARBA" id="ARBA00001946"/>
    </source>
</evidence>
<dbReference type="InterPro" id="IPR024084">
    <property type="entry name" value="IsoPropMal-DH-like_dom"/>
</dbReference>
<dbReference type="PANTHER" id="PTHR42979:SF1">
    <property type="entry name" value="3-ISOPROPYLMALATE DEHYDROGENASE"/>
    <property type="match status" value="1"/>
</dbReference>
<dbReference type="SUPFAM" id="SSF53659">
    <property type="entry name" value="Isocitrate/Isopropylmalate dehydrogenase-like"/>
    <property type="match status" value="1"/>
</dbReference>
<keyword evidence="10" id="KW-0520">NAD</keyword>
<dbReference type="EC" id="1.1.1.85" evidence="4"/>
<keyword evidence="7" id="KW-0479">Metal-binding</keyword>
<protein>
    <recommendedName>
        <fullName evidence="4">3-isopropylmalate dehydrogenase</fullName>
        <ecNumber evidence="4">1.1.1.85</ecNumber>
    </recommendedName>
</protein>
<sequence length="139" mass="14586">MYVDNAAMQLVRDPARFEVLLTENMFGDILSDEASMIVGSIGVMPSASLGATSKGLYEPIHGSAPDIAGMNKANPIGTILSAAMLLRHSLGKTEAAEKIEAAVDAALTAGFRTPDIMQEGCSLVTCSEMGDNILARILE</sequence>
<evidence type="ECO:0000256" key="5">
    <source>
        <dbReference type="ARBA" id="ARBA00022430"/>
    </source>
</evidence>
<evidence type="ECO:0000256" key="1">
    <source>
        <dbReference type="ARBA" id="ARBA00001936"/>
    </source>
</evidence>
<feature type="domain" description="Isopropylmalate dehydrogenase-like" evidence="12">
    <location>
        <begin position="1"/>
        <end position="133"/>
    </location>
</feature>
<evidence type="ECO:0000256" key="4">
    <source>
        <dbReference type="ARBA" id="ARBA00013101"/>
    </source>
</evidence>
<keyword evidence="5" id="KW-0432">Leucine biosynthesis</keyword>
<dbReference type="GO" id="GO:0009098">
    <property type="term" value="P:L-leucine biosynthetic process"/>
    <property type="evidence" value="ECO:0007669"/>
    <property type="project" value="UniProtKB-KW"/>
</dbReference>